<dbReference type="InterPro" id="IPR001119">
    <property type="entry name" value="SLH_dom"/>
</dbReference>
<dbReference type="RefSeq" id="WP_006929180.1">
    <property type="nucleotide sequence ID" value="NZ_CM001402.1"/>
</dbReference>
<evidence type="ECO:0000313" key="3">
    <source>
        <dbReference type="EMBL" id="APF17928.1"/>
    </source>
</evidence>
<dbReference type="Proteomes" id="UP000183868">
    <property type="component" value="Chromosome"/>
</dbReference>
<accession>H1XY57</accession>
<dbReference type="EMBL" id="CM001402">
    <property type="protein sequence ID" value="EHO41984.1"/>
    <property type="molecule type" value="Genomic_DNA"/>
</dbReference>
<dbReference type="InterPro" id="IPR011990">
    <property type="entry name" value="TPR-like_helical_dom_sf"/>
</dbReference>
<name>H1XY57_CALAY</name>
<evidence type="ECO:0000256" key="1">
    <source>
        <dbReference type="PROSITE-ProRule" id="PRU00339"/>
    </source>
</evidence>
<feature type="repeat" description="TPR" evidence="1">
    <location>
        <begin position="33"/>
        <end position="66"/>
    </location>
</feature>
<protein>
    <submittedName>
        <fullName evidence="3">S-layer domain-containing protein</fullName>
    </submittedName>
</protein>
<dbReference type="PROSITE" id="PS51272">
    <property type="entry name" value="SLH"/>
    <property type="match status" value="1"/>
</dbReference>
<dbReference type="PROSITE" id="PS50005">
    <property type="entry name" value="TPR"/>
    <property type="match status" value="1"/>
</dbReference>
<reference evidence="4 5" key="1">
    <citation type="submission" date="2011-09" db="EMBL/GenBank/DDBJ databases">
        <title>The permanent draft genome of Caldithrix abyssi DSM 13497.</title>
        <authorList>
            <consortium name="US DOE Joint Genome Institute (JGI-PGF)"/>
            <person name="Lucas S."/>
            <person name="Han J."/>
            <person name="Lapidus A."/>
            <person name="Bruce D."/>
            <person name="Goodwin L."/>
            <person name="Pitluck S."/>
            <person name="Peters L."/>
            <person name="Kyrpides N."/>
            <person name="Mavromatis K."/>
            <person name="Ivanova N."/>
            <person name="Mikhailova N."/>
            <person name="Chertkov O."/>
            <person name="Detter J.C."/>
            <person name="Tapia R."/>
            <person name="Han C."/>
            <person name="Land M."/>
            <person name="Hauser L."/>
            <person name="Markowitz V."/>
            <person name="Cheng J.-F."/>
            <person name="Hugenholtz P."/>
            <person name="Woyke T."/>
            <person name="Wu D."/>
            <person name="Spring S."/>
            <person name="Brambilla E."/>
            <person name="Klenk H.-P."/>
            <person name="Eisen J.A."/>
        </authorList>
    </citation>
    <scope>NUCLEOTIDE SEQUENCE [LARGE SCALE GENOMIC DNA]</scope>
    <source>
        <strain evidence="4 5">DSM 13497</strain>
    </source>
</reference>
<dbReference type="AlphaFoldDB" id="H1XY57"/>
<dbReference type="PROSITE" id="PS51257">
    <property type="entry name" value="PROKAR_LIPOPROTEIN"/>
    <property type="match status" value="1"/>
</dbReference>
<dbReference type="Pfam" id="PF14559">
    <property type="entry name" value="TPR_19"/>
    <property type="match status" value="1"/>
</dbReference>
<keyword evidence="5" id="KW-1185">Reference proteome</keyword>
<evidence type="ECO:0000259" key="2">
    <source>
        <dbReference type="PROSITE" id="PS51272"/>
    </source>
</evidence>
<dbReference type="EMBL" id="CP018099">
    <property type="protein sequence ID" value="APF17928.1"/>
    <property type="molecule type" value="Genomic_DNA"/>
</dbReference>
<dbReference type="Gene3D" id="1.25.40.10">
    <property type="entry name" value="Tetratricopeptide repeat domain"/>
    <property type="match status" value="1"/>
</dbReference>
<proteinExistence type="predicted"/>
<dbReference type="InterPro" id="IPR019734">
    <property type="entry name" value="TPR_rpt"/>
</dbReference>
<dbReference type="SUPFAM" id="SSF48452">
    <property type="entry name" value="TPR-like"/>
    <property type="match status" value="1"/>
</dbReference>
<dbReference type="OrthoDB" id="9759810at2"/>
<evidence type="ECO:0000313" key="4">
    <source>
        <dbReference type="EMBL" id="EHO41984.1"/>
    </source>
</evidence>
<feature type="domain" description="SLH" evidence="2">
    <location>
        <begin position="238"/>
        <end position="301"/>
    </location>
</feature>
<dbReference type="STRING" id="880073.Cabys_1179"/>
<dbReference type="Proteomes" id="UP000004671">
    <property type="component" value="Chromosome"/>
</dbReference>
<sequence length="359" mass="41558" precursor="true">MKLKQIFILFLVSIITSCSHLSRESLNGHLDDAQSHYLTGQRFLQQEEWVQAEIEFRKALDIKPGYAPALDGLAQLALQKNDLARAENWLNQIPETQSGWLPAYLTRARLKFKQGEYQKSLSQLKRIEDRVEQLRLDSLRVEIAALKLRNLIRLRRWTEARELITKFGAHLASNGGVEKLAILPQEIEQIINTLPSEFSHLIFKKAVSRAELAEIIAEWCPPAGDVPLSLWEYDPPISFQAIRDLPTDKKEASAIRKVLGWHIMWAFPDGRFYPRDYVTRGELAIVLQRLLAADQLNLRAMREKRVDYPDVPLNTPLWKAIRELSIYRLMVPEQSKRFRPEKKVSGMEVIRAFQKLKCL</sequence>
<organism evidence="4 5">
    <name type="scientific">Caldithrix abyssi DSM 13497</name>
    <dbReference type="NCBI Taxonomy" id="880073"/>
    <lineage>
        <taxon>Bacteria</taxon>
        <taxon>Pseudomonadati</taxon>
        <taxon>Calditrichota</taxon>
        <taxon>Calditrichia</taxon>
        <taxon>Calditrichales</taxon>
        <taxon>Calditrichaceae</taxon>
        <taxon>Caldithrix</taxon>
    </lineage>
</organism>
<dbReference type="KEGG" id="caby:Cabys_1179"/>
<dbReference type="InParanoid" id="H1XY57"/>
<keyword evidence="1" id="KW-0802">TPR repeat</keyword>
<dbReference type="HOGENOM" id="CLU_770928_0_0_0"/>
<dbReference type="Pfam" id="PF00395">
    <property type="entry name" value="SLH"/>
    <property type="match status" value="1"/>
</dbReference>
<dbReference type="PaxDb" id="880073-Calab_2374"/>
<gene>
    <name evidence="3" type="ORF">Cabys_1179</name>
    <name evidence="4" type="ORF">Calab_2374</name>
</gene>
<evidence type="ECO:0000313" key="5">
    <source>
        <dbReference type="Proteomes" id="UP000004671"/>
    </source>
</evidence>
<reference evidence="3 6" key="2">
    <citation type="submission" date="2016-11" db="EMBL/GenBank/DDBJ databases">
        <title>Genomic analysis of Caldithrix abyssi and proposal of a novel bacterial phylum Caldithrichaeota.</title>
        <authorList>
            <person name="Kublanov I."/>
            <person name="Sigalova O."/>
            <person name="Gavrilov S."/>
            <person name="Lebedinsky A."/>
            <person name="Ivanova N."/>
            <person name="Daum C."/>
            <person name="Reddy T."/>
            <person name="Klenk H.P."/>
            <person name="Goker M."/>
            <person name="Reva O."/>
            <person name="Miroshnichenko M."/>
            <person name="Kyprides N."/>
            <person name="Woyke T."/>
            <person name="Gelfand M."/>
        </authorList>
    </citation>
    <scope>NUCLEOTIDE SEQUENCE [LARGE SCALE GENOMIC DNA]</scope>
    <source>
        <strain evidence="3 6">LF13</strain>
    </source>
</reference>
<evidence type="ECO:0000313" key="6">
    <source>
        <dbReference type="Proteomes" id="UP000183868"/>
    </source>
</evidence>